<dbReference type="GO" id="GO:0003724">
    <property type="term" value="F:RNA helicase activity"/>
    <property type="evidence" value="ECO:0007669"/>
    <property type="project" value="UniProtKB-EC"/>
</dbReference>
<comment type="catalytic activity">
    <reaction evidence="6">
        <text>ATP + H2O = ADP + phosphate + H(+)</text>
        <dbReference type="Rhea" id="RHEA:13065"/>
        <dbReference type="ChEBI" id="CHEBI:15377"/>
        <dbReference type="ChEBI" id="CHEBI:15378"/>
        <dbReference type="ChEBI" id="CHEBI:30616"/>
        <dbReference type="ChEBI" id="CHEBI:43474"/>
        <dbReference type="ChEBI" id="CHEBI:456216"/>
        <dbReference type="EC" id="3.6.4.13"/>
    </reaction>
</comment>
<dbReference type="InterPro" id="IPR014001">
    <property type="entry name" value="Helicase_ATP-bd"/>
</dbReference>
<protein>
    <recommendedName>
        <fullName evidence="1">RNA helicase</fullName>
        <ecNumber evidence="1">3.6.4.13</ecNumber>
    </recommendedName>
</protein>
<keyword evidence="3 10" id="KW-0378">Hydrolase</keyword>
<evidence type="ECO:0000313" key="10">
    <source>
        <dbReference type="EMBL" id="TDL28719.1"/>
    </source>
</evidence>
<sequence>MNTLRSALDRSGRLRCWLLEPPCSHLIRRSAHTKRANNRNQTRNGNNSTVRTFDFFRELGLKAPLVDALRKSFPNVKQPTRSQVQFTPLILAGRDVVLHDKTGTGKSFGILLALLNMAYQGTSTGPMRTDVGIASLVIVPHRDLAFQMLEWTKAIHRALPRHESIDMDAIIKVVVRGQDTPLESRLRSLQTLRPRILIGTPQALLEIYDADQHALDINTLSTVVADEVDYLIDLPSENLNPENAHRAWKNFTNHPSPTRKLLGEILQARKPGARSGTEHSTKDETSDRASSQNAPKPAGHLLQKQRSLQVVLSSATVTSNLMDYMHNMHWLEDYVHLDSIRPRKREIQEVTYHALIVDRDGRMKNMDGVLDNPENSFAFQNVPMESATDVSGDQPGTPRVSEDGDKHPNQKGRWLGILPMEPPLPHVRPPMMEAIATVFALEVSSIALLVLPPSNPVRRAIQELRDLGVNAHSLDFTIDQGGRGQLATRVGKRASTEPLLLVAATASTRGIDIPELSHVFILGAPSSADEFEHIAGRVNRFGRGGTVVSFLSPEDRLAEERTITEAKWMSQIYAKVGISPRWYEMGLGA</sequence>
<evidence type="ECO:0000256" key="6">
    <source>
        <dbReference type="ARBA" id="ARBA00047984"/>
    </source>
</evidence>
<dbReference type="EMBL" id="ML170157">
    <property type="protein sequence ID" value="TDL28719.1"/>
    <property type="molecule type" value="Genomic_DNA"/>
</dbReference>
<evidence type="ECO:0000256" key="7">
    <source>
        <dbReference type="SAM" id="MobiDB-lite"/>
    </source>
</evidence>
<accession>A0A4Y7QPA2</accession>
<feature type="compositionally biased region" description="Basic and acidic residues" evidence="7">
    <location>
        <begin position="276"/>
        <end position="287"/>
    </location>
</feature>
<dbReference type="SMART" id="SM00487">
    <property type="entry name" value="DEXDc"/>
    <property type="match status" value="1"/>
</dbReference>
<dbReference type="InterPro" id="IPR001650">
    <property type="entry name" value="Helicase_C-like"/>
</dbReference>
<dbReference type="EC" id="3.6.4.13" evidence="1"/>
<dbReference type="PANTHER" id="PTHR47960">
    <property type="entry name" value="DEAD-BOX ATP-DEPENDENT RNA HELICASE 50"/>
    <property type="match status" value="1"/>
</dbReference>
<dbReference type="Pfam" id="PF00270">
    <property type="entry name" value="DEAD"/>
    <property type="match status" value="1"/>
</dbReference>
<dbReference type="Pfam" id="PF00271">
    <property type="entry name" value="Helicase_C"/>
    <property type="match status" value="1"/>
</dbReference>
<dbReference type="GO" id="GO:0005524">
    <property type="term" value="F:ATP binding"/>
    <property type="evidence" value="ECO:0007669"/>
    <property type="project" value="UniProtKB-KW"/>
</dbReference>
<feature type="domain" description="Helicase ATP-binding" evidence="8">
    <location>
        <begin position="87"/>
        <end position="335"/>
    </location>
</feature>
<evidence type="ECO:0000259" key="9">
    <source>
        <dbReference type="PROSITE" id="PS51194"/>
    </source>
</evidence>
<evidence type="ECO:0000313" key="11">
    <source>
        <dbReference type="Proteomes" id="UP000294933"/>
    </source>
</evidence>
<dbReference type="SMART" id="SM00490">
    <property type="entry name" value="HELICc"/>
    <property type="match status" value="1"/>
</dbReference>
<dbReference type="GO" id="GO:0003676">
    <property type="term" value="F:nucleic acid binding"/>
    <property type="evidence" value="ECO:0007669"/>
    <property type="project" value="InterPro"/>
</dbReference>
<evidence type="ECO:0000256" key="3">
    <source>
        <dbReference type="ARBA" id="ARBA00022801"/>
    </source>
</evidence>
<dbReference type="PROSITE" id="PS51192">
    <property type="entry name" value="HELICASE_ATP_BIND_1"/>
    <property type="match status" value="1"/>
</dbReference>
<dbReference type="OrthoDB" id="10256233at2759"/>
<evidence type="ECO:0000256" key="2">
    <source>
        <dbReference type="ARBA" id="ARBA00022741"/>
    </source>
</evidence>
<keyword evidence="4" id="KW-0347">Helicase</keyword>
<keyword evidence="5" id="KW-0067">ATP-binding</keyword>
<evidence type="ECO:0000256" key="4">
    <source>
        <dbReference type="ARBA" id="ARBA00022806"/>
    </source>
</evidence>
<feature type="region of interest" description="Disordered" evidence="7">
    <location>
        <begin position="386"/>
        <end position="417"/>
    </location>
</feature>
<dbReference type="InterPro" id="IPR027417">
    <property type="entry name" value="P-loop_NTPase"/>
</dbReference>
<organism evidence="10 11">
    <name type="scientific">Rickenella mellea</name>
    <dbReference type="NCBI Taxonomy" id="50990"/>
    <lineage>
        <taxon>Eukaryota</taxon>
        <taxon>Fungi</taxon>
        <taxon>Dikarya</taxon>
        <taxon>Basidiomycota</taxon>
        <taxon>Agaricomycotina</taxon>
        <taxon>Agaricomycetes</taxon>
        <taxon>Hymenochaetales</taxon>
        <taxon>Rickenellaceae</taxon>
        <taxon>Rickenella</taxon>
    </lineage>
</organism>
<dbReference type="STRING" id="50990.A0A4Y7QPA2"/>
<reference evidence="10 11" key="1">
    <citation type="submission" date="2018-06" db="EMBL/GenBank/DDBJ databases">
        <title>A transcriptomic atlas of mushroom development highlights an independent origin of complex multicellularity.</title>
        <authorList>
            <consortium name="DOE Joint Genome Institute"/>
            <person name="Krizsan K."/>
            <person name="Almasi E."/>
            <person name="Merenyi Z."/>
            <person name="Sahu N."/>
            <person name="Viragh M."/>
            <person name="Koszo T."/>
            <person name="Mondo S."/>
            <person name="Kiss B."/>
            <person name="Balint B."/>
            <person name="Kues U."/>
            <person name="Barry K."/>
            <person name="Hegedus J.C."/>
            <person name="Henrissat B."/>
            <person name="Johnson J."/>
            <person name="Lipzen A."/>
            <person name="Ohm R."/>
            <person name="Nagy I."/>
            <person name="Pangilinan J."/>
            <person name="Yan J."/>
            <person name="Xiong Y."/>
            <person name="Grigoriev I.V."/>
            <person name="Hibbett D.S."/>
            <person name="Nagy L.G."/>
        </authorList>
    </citation>
    <scope>NUCLEOTIDE SEQUENCE [LARGE SCALE GENOMIC DNA]</scope>
    <source>
        <strain evidence="10 11">SZMC22713</strain>
    </source>
</reference>
<dbReference type="VEuPathDB" id="FungiDB:BD410DRAFT_240345"/>
<dbReference type="GO" id="GO:0016787">
    <property type="term" value="F:hydrolase activity"/>
    <property type="evidence" value="ECO:0007669"/>
    <property type="project" value="UniProtKB-KW"/>
</dbReference>
<dbReference type="Proteomes" id="UP000294933">
    <property type="component" value="Unassembled WGS sequence"/>
</dbReference>
<keyword evidence="2" id="KW-0547">Nucleotide-binding</keyword>
<dbReference type="Gene3D" id="3.40.50.300">
    <property type="entry name" value="P-loop containing nucleotide triphosphate hydrolases"/>
    <property type="match status" value="2"/>
</dbReference>
<proteinExistence type="predicted"/>
<name>A0A4Y7QPA2_9AGAM</name>
<evidence type="ECO:0000256" key="1">
    <source>
        <dbReference type="ARBA" id="ARBA00012552"/>
    </source>
</evidence>
<keyword evidence="11" id="KW-1185">Reference proteome</keyword>
<evidence type="ECO:0000256" key="5">
    <source>
        <dbReference type="ARBA" id="ARBA00022840"/>
    </source>
</evidence>
<dbReference type="PROSITE" id="PS51194">
    <property type="entry name" value="HELICASE_CTER"/>
    <property type="match status" value="1"/>
</dbReference>
<dbReference type="InterPro" id="IPR011545">
    <property type="entry name" value="DEAD/DEAH_box_helicase_dom"/>
</dbReference>
<feature type="region of interest" description="Disordered" evidence="7">
    <location>
        <begin position="269"/>
        <end position="305"/>
    </location>
</feature>
<dbReference type="SUPFAM" id="SSF52540">
    <property type="entry name" value="P-loop containing nucleoside triphosphate hydrolases"/>
    <property type="match status" value="1"/>
</dbReference>
<dbReference type="AlphaFoldDB" id="A0A4Y7QPA2"/>
<evidence type="ECO:0000259" key="8">
    <source>
        <dbReference type="PROSITE" id="PS51192"/>
    </source>
</evidence>
<feature type="domain" description="Helicase C-terminal" evidence="9">
    <location>
        <begin position="427"/>
        <end position="584"/>
    </location>
</feature>
<gene>
    <name evidence="10" type="ORF">BD410DRAFT_240345</name>
</gene>